<feature type="region of interest" description="Disordered" evidence="1">
    <location>
        <begin position="115"/>
        <end position="139"/>
    </location>
</feature>
<keyword evidence="2" id="KW-0812">Transmembrane</keyword>
<evidence type="ECO:0000313" key="3">
    <source>
        <dbReference type="EMBL" id="MCB8880973.1"/>
    </source>
</evidence>
<keyword evidence="2" id="KW-1133">Transmembrane helix</keyword>
<evidence type="ECO:0000313" key="4">
    <source>
        <dbReference type="Proteomes" id="UP000721844"/>
    </source>
</evidence>
<reference evidence="3 4" key="1">
    <citation type="journal article" date="2021" name="Microorganisms">
        <title>Acidisoma silvae sp. nov. and Acidisomacellulosilytica sp. nov., Two Acidophilic Bacteria Isolated from Decaying Wood, Hydrolyzing Cellulose and Producing Poly-3-hydroxybutyrate.</title>
        <authorList>
            <person name="Mieszkin S."/>
            <person name="Pouder E."/>
            <person name="Uroz S."/>
            <person name="Simon-Colin C."/>
            <person name="Alain K."/>
        </authorList>
    </citation>
    <scope>NUCLEOTIDE SEQUENCE [LARGE SCALE GENOMIC DNA]</scope>
    <source>
        <strain evidence="3 4">HW T5.17</strain>
    </source>
</reference>
<organism evidence="3 4">
    <name type="scientific">Acidisoma cellulosilyticum</name>
    <dbReference type="NCBI Taxonomy" id="2802395"/>
    <lineage>
        <taxon>Bacteria</taxon>
        <taxon>Pseudomonadati</taxon>
        <taxon>Pseudomonadota</taxon>
        <taxon>Alphaproteobacteria</taxon>
        <taxon>Acetobacterales</taxon>
        <taxon>Acidocellaceae</taxon>
        <taxon>Acidisoma</taxon>
    </lineage>
</organism>
<evidence type="ECO:0000256" key="2">
    <source>
        <dbReference type="SAM" id="Phobius"/>
    </source>
</evidence>
<evidence type="ECO:0000256" key="1">
    <source>
        <dbReference type="SAM" id="MobiDB-lite"/>
    </source>
</evidence>
<proteinExistence type="predicted"/>
<name>A0A963Z370_9PROT</name>
<dbReference type="AlphaFoldDB" id="A0A963Z370"/>
<dbReference type="EMBL" id="JAESVA010000003">
    <property type="protein sequence ID" value="MCB8880973.1"/>
    <property type="molecule type" value="Genomic_DNA"/>
</dbReference>
<accession>A0A963Z370</accession>
<feature type="transmembrane region" description="Helical" evidence="2">
    <location>
        <begin position="78"/>
        <end position="100"/>
    </location>
</feature>
<sequence>MPDDDDNSPGASTPHVEPLLVIYGGPQNFWGDAVSVAKINHTNRLFDFLGMLTIAVLIGATCALTTVLAILAPNDRGFLVWAIAIVSWILAIGLGGFAAFQIRVTSGGIHVSGGAVRQPTRPGAQAASPAQQVRGRGRE</sequence>
<keyword evidence="4" id="KW-1185">Reference proteome</keyword>
<dbReference type="RefSeq" id="WP_227307620.1">
    <property type="nucleotide sequence ID" value="NZ_JAESVA010000003.1"/>
</dbReference>
<feature type="transmembrane region" description="Helical" evidence="2">
    <location>
        <begin position="48"/>
        <end position="72"/>
    </location>
</feature>
<dbReference type="Proteomes" id="UP000721844">
    <property type="component" value="Unassembled WGS sequence"/>
</dbReference>
<comment type="caution">
    <text evidence="3">The sequence shown here is derived from an EMBL/GenBank/DDBJ whole genome shotgun (WGS) entry which is preliminary data.</text>
</comment>
<protein>
    <submittedName>
        <fullName evidence="3">Uncharacterized protein</fullName>
    </submittedName>
</protein>
<gene>
    <name evidence="3" type="ORF">ACELLULO517_12070</name>
</gene>
<keyword evidence="2" id="KW-0472">Membrane</keyword>